<accession>A0A6A2YUC1</accession>
<proteinExistence type="predicted"/>
<evidence type="ECO:0000256" key="1">
    <source>
        <dbReference type="SAM" id="Phobius"/>
    </source>
</evidence>
<keyword evidence="1" id="KW-0472">Membrane</keyword>
<sequence>MHSAHQVTVTHNYRRSASRLTIFAHVFGVLAFILMLVWLLHYREGIEYDSYNGYRVFNASSSISYVLWIHIPLRRSDDGVQDSKCDTHGPEGGPYDVSAWGICAGTVVGRVDFVYGSSTGGDKAQPTSVAHLRWPDVAIYVDSGGADRVDGKSYVPATAKIGFNIASIDQYGSLFVIMLICSALDHRMNLDMQFVFSDSFLTMLDNDSRFSVVFQSIDPML</sequence>
<comment type="caution">
    <text evidence="2">The sequence shown here is derived from an EMBL/GenBank/DDBJ whole genome shotgun (WGS) entry which is preliminary data.</text>
</comment>
<keyword evidence="1" id="KW-1133">Transmembrane helix</keyword>
<dbReference type="Proteomes" id="UP000436088">
    <property type="component" value="Unassembled WGS sequence"/>
</dbReference>
<dbReference type="EMBL" id="VEPZ02001273">
    <property type="protein sequence ID" value="KAE8682996.1"/>
    <property type="molecule type" value="Genomic_DNA"/>
</dbReference>
<organism evidence="2 3">
    <name type="scientific">Hibiscus syriacus</name>
    <name type="common">Rose of Sharon</name>
    <dbReference type="NCBI Taxonomy" id="106335"/>
    <lineage>
        <taxon>Eukaryota</taxon>
        <taxon>Viridiplantae</taxon>
        <taxon>Streptophyta</taxon>
        <taxon>Embryophyta</taxon>
        <taxon>Tracheophyta</taxon>
        <taxon>Spermatophyta</taxon>
        <taxon>Magnoliopsida</taxon>
        <taxon>eudicotyledons</taxon>
        <taxon>Gunneridae</taxon>
        <taxon>Pentapetalae</taxon>
        <taxon>rosids</taxon>
        <taxon>malvids</taxon>
        <taxon>Malvales</taxon>
        <taxon>Malvaceae</taxon>
        <taxon>Malvoideae</taxon>
        <taxon>Hibiscus</taxon>
    </lineage>
</organism>
<dbReference type="AlphaFoldDB" id="A0A6A2YUC1"/>
<dbReference type="Gene3D" id="1.20.120.1770">
    <property type="match status" value="1"/>
</dbReference>
<evidence type="ECO:0000313" key="2">
    <source>
        <dbReference type="EMBL" id="KAE8682996.1"/>
    </source>
</evidence>
<evidence type="ECO:0000313" key="3">
    <source>
        <dbReference type="Proteomes" id="UP000436088"/>
    </source>
</evidence>
<keyword evidence="1" id="KW-0812">Transmembrane</keyword>
<protein>
    <submittedName>
        <fullName evidence="2">Uncharacterized protein</fullName>
    </submittedName>
</protein>
<feature type="transmembrane region" description="Helical" evidence="1">
    <location>
        <begin position="20"/>
        <end position="41"/>
    </location>
</feature>
<keyword evidence="3" id="KW-1185">Reference proteome</keyword>
<gene>
    <name evidence="2" type="ORF">F3Y22_tig00111220pilonHSYRG00021</name>
</gene>
<name>A0A6A2YUC1_HIBSY</name>
<reference evidence="2" key="1">
    <citation type="submission" date="2019-09" db="EMBL/GenBank/DDBJ databases">
        <title>Draft genome information of white flower Hibiscus syriacus.</title>
        <authorList>
            <person name="Kim Y.-M."/>
        </authorList>
    </citation>
    <scope>NUCLEOTIDE SEQUENCE [LARGE SCALE GENOMIC DNA]</scope>
    <source>
        <strain evidence="2">YM2019G1</strain>
    </source>
</reference>